<evidence type="ECO:0000313" key="1">
    <source>
        <dbReference type="EMBL" id="KAI8420811.1"/>
    </source>
</evidence>
<protein>
    <submittedName>
        <fullName evidence="1">Uncharacterized protein</fullName>
    </submittedName>
</protein>
<keyword evidence="2" id="KW-1185">Reference proteome</keyword>
<proteinExistence type="predicted"/>
<dbReference type="EMBL" id="CM046113">
    <property type="protein sequence ID" value="KAI8420811.1"/>
    <property type="molecule type" value="Genomic_DNA"/>
</dbReference>
<name>A0ACC0J9P8_CHOFU</name>
<gene>
    <name evidence="1" type="ORF">MSG28_008013</name>
</gene>
<evidence type="ECO:0000313" key="2">
    <source>
        <dbReference type="Proteomes" id="UP001064048"/>
    </source>
</evidence>
<comment type="caution">
    <text evidence="1">The sequence shown here is derived from an EMBL/GenBank/DDBJ whole genome shotgun (WGS) entry which is preliminary data.</text>
</comment>
<reference evidence="1 2" key="1">
    <citation type="journal article" date="2022" name="Genome Biol. Evol.">
        <title>The Spruce Budworm Genome: Reconstructing the Evolutionary History of Antifreeze Proteins.</title>
        <authorList>
            <person name="Beliveau C."/>
            <person name="Gagne P."/>
            <person name="Picq S."/>
            <person name="Vernygora O."/>
            <person name="Keeling C.I."/>
            <person name="Pinkney K."/>
            <person name="Doucet D."/>
            <person name="Wen F."/>
            <person name="Johnston J.S."/>
            <person name="Maaroufi H."/>
            <person name="Boyle B."/>
            <person name="Laroche J."/>
            <person name="Dewar K."/>
            <person name="Juretic N."/>
            <person name="Blackburn G."/>
            <person name="Nisole A."/>
            <person name="Brunet B."/>
            <person name="Brandao M."/>
            <person name="Lumley L."/>
            <person name="Duan J."/>
            <person name="Quan G."/>
            <person name="Lucarotti C.J."/>
            <person name="Roe A.D."/>
            <person name="Sperling F.A.H."/>
            <person name="Levesque R.C."/>
            <person name="Cusson M."/>
        </authorList>
    </citation>
    <scope>NUCLEOTIDE SEQUENCE [LARGE SCALE GENOMIC DNA]</scope>
    <source>
        <strain evidence="1">Glfc:IPQL:Cfum</strain>
    </source>
</reference>
<dbReference type="Proteomes" id="UP001064048">
    <property type="component" value="Chromosome 13"/>
</dbReference>
<sequence>MYLYDLTIQKKGINALQELQRIKKFLQQMSLVHCNASLSLRDNSENEIIFKIHKNRDIYQTLTLVLGIEKSNLLELQVEKNQYKVTGFVQKQDSDSHGFQWIFVNKKFIEKSDLHKIINQNIVKKLPQKKVTMTKNRNNEEEKMPINNKVPDYFIFITCQHNEYEILSNPKQSMLEFKNCSQINKLLEKLMQFYNGDISLTKKTTVEKSVEREKTETNNKNTRNEVKIIIDKILGSHHKKINGSQLHNGVKGKMIKRKIKKKVDNNSKLSSNLNLKDDTNKITRKLKSVTSLTEQNEKPVININNNKIKDNCTFQIPKKKQIKNKALMNTNKEQGLLKEITPQETKHVIVTKDPIISKFEKETGEVQKRCQILSKKVDNWCFKRKRKCKVFTNEYVQYSTVIRDSKKMTIRKKIDEVIIHEYLPLPQKTKTTKYDCNNVMKSDDLLRPVAVTFEQNNVQDNELCANILKQKAKDYNGLWSRPCALNIPRLTYESHCYTKDAKVHYTRHEVLEDVIDNNRRFISHVSRDNFLSPKKRKKETRDEHLPVSTNKHIIAKKSIFVKSRNYNQADGSTYSIQFSETGSKLHETPNITPIPSDITPANNKANIGSTYTIIDSDKPTINDAAPKMNIENAVSSCYFPEAYSVEVLHDSREYCIDQSINYSNALVNNLKPGICEKFRVKAQKRNYNTEQYFKLRDIPEVDGTTKICETYCIQASLSYANKYYTDKPPEIQEFQDSLNRNTSPNFQGANNLDVIFISNSQRSNTEINEMNIHTDIDPLRICETIFDDQDNEDNDKYNFIFNSVNDITNEHNDVKLSDLCETEHYSKQDVNEEMNLDCNAVELNYFNLKNRRRFVPKEDVQINSEVFEPKIQNVKELTTRDVERINNKLNKDNACLTFNCDSLKQVKVLGQVDYKFIATKIKGKSKGQYDYLVLFDQHAVDERIRLEKNMAEYFDGDQWKRVTLDGVSLKLTRDEILYLHNNKKKFHKLGLEWNILDSTDISVTAIPEAILGKNARRGRIHVVLLKCGYTQNIYVLPKNIGWMDVETVLKAVKSLIKEEINMIKEQGGCVSLYPKSIMDLVFSEACRFAIMFGDALSKADCVGLLDALSECKTPFQCAHGRPVMAVLMDIRTEKREYKITQRRPLEAVGTDCLKQSVYGGPKTITFWDDWGTGLGGSCTGVKLLG</sequence>
<organism evidence="1 2">
    <name type="scientific">Choristoneura fumiferana</name>
    <name type="common">Spruce budworm moth</name>
    <name type="synonym">Archips fumiferana</name>
    <dbReference type="NCBI Taxonomy" id="7141"/>
    <lineage>
        <taxon>Eukaryota</taxon>
        <taxon>Metazoa</taxon>
        <taxon>Ecdysozoa</taxon>
        <taxon>Arthropoda</taxon>
        <taxon>Hexapoda</taxon>
        <taxon>Insecta</taxon>
        <taxon>Pterygota</taxon>
        <taxon>Neoptera</taxon>
        <taxon>Endopterygota</taxon>
        <taxon>Lepidoptera</taxon>
        <taxon>Glossata</taxon>
        <taxon>Ditrysia</taxon>
        <taxon>Tortricoidea</taxon>
        <taxon>Tortricidae</taxon>
        <taxon>Tortricinae</taxon>
        <taxon>Choristoneura</taxon>
    </lineage>
</organism>
<accession>A0ACC0J9P8</accession>